<keyword evidence="4" id="KW-1185">Reference proteome</keyword>
<accession>A0ABW9N023</accession>
<evidence type="ECO:0000256" key="1">
    <source>
        <dbReference type="SAM" id="MobiDB-lite"/>
    </source>
</evidence>
<feature type="region of interest" description="Disordered" evidence="1">
    <location>
        <begin position="1"/>
        <end position="37"/>
    </location>
</feature>
<evidence type="ECO:0000256" key="2">
    <source>
        <dbReference type="SAM" id="Phobius"/>
    </source>
</evidence>
<keyword evidence="2" id="KW-1133">Transmembrane helix</keyword>
<keyword evidence="2" id="KW-0812">Transmembrane</keyword>
<evidence type="ECO:0000313" key="4">
    <source>
        <dbReference type="Proteomes" id="UP001637993"/>
    </source>
</evidence>
<protein>
    <recommendedName>
        <fullName evidence="5">G5 domain-containing protein</fullName>
    </recommendedName>
</protein>
<dbReference type="EMBL" id="JBGMEG010000004">
    <property type="protein sequence ID" value="MFO3717427.1"/>
    <property type="molecule type" value="Genomic_DNA"/>
</dbReference>
<gene>
    <name evidence="3" type="ORF">AB9Q04_03540</name>
</gene>
<dbReference type="RefSeq" id="WP_410024001.1">
    <property type="nucleotide sequence ID" value="NZ_JBGMEG010000004.1"/>
</dbReference>
<evidence type="ECO:0000313" key="3">
    <source>
        <dbReference type="EMBL" id="MFO3717427.1"/>
    </source>
</evidence>
<name>A0ABW9N023_9FIRM</name>
<dbReference type="Proteomes" id="UP001637993">
    <property type="component" value="Unassembled WGS sequence"/>
</dbReference>
<reference evidence="3 4" key="1">
    <citation type="journal article" date="2025" name="Anaerobe">
        <title>Description of Anaerococcus kampingiae sp. nov., Anaerococcus groningensis sp. nov., Anaerococcus martiniensis sp. nov., and Anaerococcus cruorum sp. nov., isolated from human clinical specimens.</title>
        <authorList>
            <person name="Boiten K.E."/>
            <person name="Meijer J."/>
            <person name="van Wezel E.M."/>
            <person name="Veloo A.C.M."/>
        </authorList>
    </citation>
    <scope>NUCLEOTIDE SEQUENCE [LARGE SCALE GENOMIC DNA]</scope>
    <source>
        <strain evidence="3 4">ENR1011</strain>
    </source>
</reference>
<feature type="transmembrane region" description="Helical" evidence="2">
    <location>
        <begin position="248"/>
        <end position="267"/>
    </location>
</feature>
<evidence type="ECO:0008006" key="5">
    <source>
        <dbReference type="Google" id="ProtNLM"/>
    </source>
</evidence>
<feature type="compositionally biased region" description="Acidic residues" evidence="1">
    <location>
        <begin position="22"/>
        <end position="31"/>
    </location>
</feature>
<comment type="caution">
    <text evidence="3">The sequence shown here is derived from an EMBL/GenBank/DDBJ whole genome shotgun (WGS) entry which is preliminary data.</text>
</comment>
<proteinExistence type="predicted"/>
<sequence>MADLDKKQNGASPVEQSKDADDILDSPYDDIPEVKDKSLKEIKEKDLDRGQELYTGFGFGGVDASGVDVEDIADSNPVPRVSEGNRDEHVFVAGSGKKAPTNENVPIKTITKEENTVFETARDDEQNIAPVRENANNKVESYREVPEDTKVVIKPDNGDVVYKETTIDRPIDRASVVTDKRVGDTQNTGLTYNKESAIDVPADYQLAGVYYGNDYRDSRNYLIGPYQTDTYSIKKHYKNQARDRKGGLPIKKIALGVAAVAGVLWLIKDDDEGFFG</sequence>
<organism evidence="3 4">
    <name type="scientific">Anaerococcus groningensis</name>
    <dbReference type="NCBI Taxonomy" id="3115616"/>
    <lineage>
        <taxon>Bacteria</taxon>
        <taxon>Bacillati</taxon>
        <taxon>Bacillota</taxon>
        <taxon>Tissierellia</taxon>
        <taxon>Tissierellales</taxon>
        <taxon>Peptoniphilaceae</taxon>
        <taxon>Anaerococcus</taxon>
    </lineage>
</organism>
<keyword evidence="2" id="KW-0472">Membrane</keyword>